<comment type="caution">
    <text evidence="1">The sequence shown here is derived from an EMBL/GenBank/DDBJ whole genome shotgun (WGS) entry which is preliminary data.</text>
</comment>
<evidence type="ECO:0000313" key="2">
    <source>
        <dbReference type="Proteomes" id="UP000604273"/>
    </source>
</evidence>
<sequence>MSEQDSTITSPASDKHLFLVFLRGAARDIAAVEHIRHTIQCNSFPPWENVAGGLQSNIIEATPRQTEQIASHPSVVRITRVEAADVEEDMQLEDDSTKELYIVRPTDRRDKDQCRAAHALLKDMFQDQMQPQDIGPYGVNVWKLNLTDDQVPLVSKIKGVKSPEPLVEYLSKCSETPGGKKNRIIKPLDAEDEKQCKATYATLKVMFGDHVVKRLRQNGKFYSWEALLSSGEKAQAKTIQGVLSVRTFHVGKHRTALESRRHDVSA</sequence>
<protein>
    <submittedName>
        <fullName evidence="1">Uncharacterized protein</fullName>
    </submittedName>
</protein>
<dbReference type="AlphaFoldDB" id="A0A8H4T922"/>
<proteinExistence type="predicted"/>
<keyword evidence="2" id="KW-1185">Reference proteome</keyword>
<dbReference type="Proteomes" id="UP000604273">
    <property type="component" value="Unassembled WGS sequence"/>
</dbReference>
<accession>A0A8H4T922</accession>
<gene>
    <name evidence="1" type="ORF">FGADI_5848</name>
</gene>
<dbReference type="OrthoDB" id="1896086at2759"/>
<dbReference type="EMBL" id="JABFAI010000135">
    <property type="protein sequence ID" value="KAF4953514.1"/>
    <property type="molecule type" value="Genomic_DNA"/>
</dbReference>
<name>A0A8H4T922_9HYPO</name>
<organism evidence="1 2">
    <name type="scientific">Fusarium gaditjirri</name>
    <dbReference type="NCBI Taxonomy" id="282569"/>
    <lineage>
        <taxon>Eukaryota</taxon>
        <taxon>Fungi</taxon>
        <taxon>Dikarya</taxon>
        <taxon>Ascomycota</taxon>
        <taxon>Pezizomycotina</taxon>
        <taxon>Sordariomycetes</taxon>
        <taxon>Hypocreomycetidae</taxon>
        <taxon>Hypocreales</taxon>
        <taxon>Nectriaceae</taxon>
        <taxon>Fusarium</taxon>
        <taxon>Fusarium nisikadoi species complex</taxon>
    </lineage>
</organism>
<reference evidence="1" key="2">
    <citation type="submission" date="2020-05" db="EMBL/GenBank/DDBJ databases">
        <authorList>
            <person name="Kim H.-S."/>
            <person name="Proctor R.H."/>
            <person name="Brown D.W."/>
        </authorList>
    </citation>
    <scope>NUCLEOTIDE SEQUENCE</scope>
    <source>
        <strain evidence="1">NRRL 45417</strain>
    </source>
</reference>
<reference evidence="1" key="1">
    <citation type="journal article" date="2020" name="BMC Genomics">
        <title>Correction to: Identification and distribution of gene clusters required for synthesis of sphingolipid metabolism inhibitors in diverse species of the filamentous fungus Fusarium.</title>
        <authorList>
            <person name="Kim H.S."/>
            <person name="Lohmar J.M."/>
            <person name="Busman M."/>
            <person name="Brown D.W."/>
            <person name="Naumann T.A."/>
            <person name="Divon H.H."/>
            <person name="Lysoe E."/>
            <person name="Uhlig S."/>
            <person name="Proctor R.H."/>
        </authorList>
    </citation>
    <scope>NUCLEOTIDE SEQUENCE</scope>
    <source>
        <strain evidence="1">NRRL 45417</strain>
    </source>
</reference>
<evidence type="ECO:0000313" key="1">
    <source>
        <dbReference type="EMBL" id="KAF4953514.1"/>
    </source>
</evidence>